<gene>
    <name evidence="3" type="ORF">Y717_06045</name>
</gene>
<feature type="region of interest" description="Disordered" evidence="2">
    <location>
        <begin position="1"/>
        <end position="23"/>
    </location>
</feature>
<feature type="compositionally biased region" description="Basic and acidic residues" evidence="2">
    <location>
        <begin position="107"/>
        <end position="120"/>
    </location>
</feature>
<proteinExistence type="predicted"/>
<feature type="coiled-coil region" evidence="1">
    <location>
        <begin position="23"/>
        <end position="50"/>
    </location>
</feature>
<feature type="region of interest" description="Disordered" evidence="2">
    <location>
        <begin position="82"/>
        <end position="120"/>
    </location>
</feature>
<dbReference type="EMBL" id="AZSP01000122">
    <property type="protein sequence ID" value="PVE12218.1"/>
    <property type="molecule type" value="Genomic_DNA"/>
</dbReference>
<accession>A0A2T7TAS6</accession>
<dbReference type="AlphaFoldDB" id="A0A2T7TAS6"/>
<keyword evidence="1" id="KW-0175">Coiled coil</keyword>
<keyword evidence="4" id="KW-1185">Reference proteome</keyword>
<evidence type="ECO:0000256" key="2">
    <source>
        <dbReference type="SAM" id="MobiDB-lite"/>
    </source>
</evidence>
<dbReference type="STRING" id="1440053.GCA_000718095_00337"/>
<evidence type="ECO:0000313" key="4">
    <source>
        <dbReference type="Proteomes" id="UP000245992"/>
    </source>
</evidence>
<evidence type="ECO:0000256" key="1">
    <source>
        <dbReference type="SAM" id="Coils"/>
    </source>
</evidence>
<protein>
    <submittedName>
        <fullName evidence="3">Uncharacterized protein</fullName>
    </submittedName>
</protein>
<organism evidence="3 4">
    <name type="scientific">Streptomyces scopuliridis RB72</name>
    <dbReference type="NCBI Taxonomy" id="1440053"/>
    <lineage>
        <taxon>Bacteria</taxon>
        <taxon>Bacillati</taxon>
        <taxon>Actinomycetota</taxon>
        <taxon>Actinomycetes</taxon>
        <taxon>Kitasatosporales</taxon>
        <taxon>Streptomycetaceae</taxon>
        <taxon>Streptomyces</taxon>
    </lineage>
</organism>
<dbReference type="RefSeq" id="WP_063759107.1">
    <property type="nucleotide sequence ID" value="NZ_AZSP01000122.1"/>
</dbReference>
<sequence>MTSQTPEKSPSRKQRLQEKQRRQLAVVDTIDKAEAKLRKAEAELAEAVAEAVEVFGSEQGASEELGLSVDAIRGFLSLVEGGASGADEPDGAAETVETAPAQIPAKAKVEAKPEPEPVAV</sequence>
<reference evidence="3 4" key="1">
    <citation type="submission" date="2013-12" db="EMBL/GenBank/DDBJ databases">
        <title>Annotated genome of Streptomyces scopuliridis.</title>
        <authorList>
            <person name="Olson J.B."/>
        </authorList>
    </citation>
    <scope>NUCLEOTIDE SEQUENCE [LARGE SCALE GENOMIC DNA]</scope>
    <source>
        <strain evidence="3 4">RB72</strain>
    </source>
</reference>
<dbReference type="Proteomes" id="UP000245992">
    <property type="component" value="Unassembled WGS sequence"/>
</dbReference>
<name>A0A2T7TAS6_9ACTN</name>
<comment type="caution">
    <text evidence="3">The sequence shown here is derived from an EMBL/GenBank/DDBJ whole genome shotgun (WGS) entry which is preliminary data.</text>
</comment>
<evidence type="ECO:0000313" key="3">
    <source>
        <dbReference type="EMBL" id="PVE12218.1"/>
    </source>
</evidence>